<dbReference type="SUPFAM" id="SSF52540">
    <property type="entry name" value="P-loop containing nucleoside triphosphate hydrolases"/>
    <property type="match status" value="1"/>
</dbReference>
<evidence type="ECO:0000313" key="4">
    <source>
        <dbReference type="Proteomes" id="UP000292302"/>
    </source>
</evidence>
<dbReference type="PANTHER" id="PTHR10887">
    <property type="entry name" value="DNA2/NAM7 HELICASE FAMILY"/>
    <property type="match status" value="1"/>
</dbReference>
<feature type="domain" description="DNA2/NAM7 helicase helicase" evidence="1">
    <location>
        <begin position="268"/>
        <end position="566"/>
    </location>
</feature>
<sequence length="907" mass="101996">MQERDTEDARIGQLLAFYRSAYLADSRDLNLDNLGKLPSERWAWLDGREELASGALPLLALAPSIGAELERQQRLYQRELQLVYGVLPVCGRLVADDGPSTPFCAPLVYYEASLSNGSEGDAHLLSIDTGQPQANWRLLRQLLREDGGTALDELPLANTPIDAVALGDLIAWIGRHTRVAEVLPAAGFPALESAEALDKALRRRSLSLRAAAMVALVPRGSGSRGITHELQQLQDAGQWSPPLRQLLGASAAVAPQGGSTPHALPAQLSAAQCRALANAARYPLSQISGPPGTGKSYTLAALALDRYLHGESVLLVSRSEQAVRVIAQKLSDDFGLRDAVLEGSGRSLQQNLRERLGNLLQGELESVEADAEERQKTALRGLMQEERRLAAALGVRSEQALRWSRLILRAERGTLGFWRRHLLLPWVRRRIRGSAKPWALLDELRECQQRRERLSRDYLNTRRGSRLQQLLSKDRQLFVQYNQAIRARQSQRQLALFEDIDPARLLAAFPIWVVTLDELHRLLPLRAGLFDVMVMDEATQCDIASALPAFQRCRRAVITGDAKQLRHLSFLSRNREEQLLQRSGLDRRQREQWSYRDNSVLDLVGLHLPSQAALTFLDEHFRSRPALIRFSNEQFYERRLRVMKERPDQVRCDSLQLERLQGERGASGVNQAEVQRVLKLIDEHLSRYADSPVKPAIGVLSPFRDQVEAIRQRVARLDLQKLREFRLLVDTPYGFQGEERDLMIISFALDARASQAAVYLNRQDMFNVAITRARERQVLLFSGDEHQLPAGHLLRRYLESIDRDAPAHPPAVEQDAFERSLCSALQAEGVNTWTRYPLAGLLLDVFCQRGDKCLAIDLIGFPGEGEGFLELERYRVLARAGLETVPLSYGLWVQEPELALQALLQRL</sequence>
<dbReference type="PANTHER" id="PTHR10887:SF495">
    <property type="entry name" value="HELICASE SENATAXIN ISOFORM X1-RELATED"/>
    <property type="match status" value="1"/>
</dbReference>
<dbReference type="InterPro" id="IPR045055">
    <property type="entry name" value="DNA2/NAM7-like"/>
</dbReference>
<reference evidence="3 4" key="1">
    <citation type="submission" date="2018-06" db="EMBL/GenBank/DDBJ databases">
        <title>Three novel Pseudomonas species isolated from symptomatic oak.</title>
        <authorList>
            <person name="Bueno-Gonzalez V."/>
            <person name="Brady C."/>
        </authorList>
    </citation>
    <scope>NUCLEOTIDE SEQUENCE [LARGE SCALE GENOMIC DNA]</scope>
    <source>
        <strain evidence="3 4">P9A</strain>
    </source>
</reference>
<dbReference type="InterPro" id="IPR041677">
    <property type="entry name" value="DNA2/NAM7_AAA_11"/>
</dbReference>
<dbReference type="OrthoDB" id="9757917at2"/>
<dbReference type="Gene3D" id="3.40.50.300">
    <property type="entry name" value="P-loop containing nucleotide triphosphate hydrolases"/>
    <property type="match status" value="2"/>
</dbReference>
<dbReference type="InterPro" id="IPR041679">
    <property type="entry name" value="DNA2/NAM7-like_C"/>
</dbReference>
<keyword evidence="4" id="KW-1185">Reference proteome</keyword>
<feature type="domain" description="DNA2/NAM7 helicase-like C-terminal" evidence="2">
    <location>
        <begin position="611"/>
        <end position="779"/>
    </location>
</feature>
<evidence type="ECO:0000259" key="2">
    <source>
        <dbReference type="Pfam" id="PF13087"/>
    </source>
</evidence>
<protein>
    <submittedName>
        <fullName evidence="3">AAA family ATPase</fullName>
    </submittedName>
</protein>
<name>A0A4Q9QQ18_9GAMM</name>
<organism evidence="3 4">
    <name type="scientific">Phytopseudomonas daroniae</name>
    <dbReference type="NCBI Taxonomy" id="2487519"/>
    <lineage>
        <taxon>Bacteria</taxon>
        <taxon>Pseudomonadati</taxon>
        <taxon>Pseudomonadota</taxon>
        <taxon>Gammaproteobacteria</taxon>
        <taxon>Pseudomonadales</taxon>
        <taxon>Pseudomonadaceae</taxon>
        <taxon>Phytopseudomonas</taxon>
    </lineage>
</organism>
<evidence type="ECO:0000313" key="3">
    <source>
        <dbReference type="EMBL" id="TBU81624.1"/>
    </source>
</evidence>
<proteinExistence type="predicted"/>
<dbReference type="GO" id="GO:0004386">
    <property type="term" value="F:helicase activity"/>
    <property type="evidence" value="ECO:0007669"/>
    <property type="project" value="InterPro"/>
</dbReference>
<dbReference type="Pfam" id="PF13087">
    <property type="entry name" value="AAA_12"/>
    <property type="match status" value="1"/>
</dbReference>
<gene>
    <name evidence="3" type="ORF">DNK06_07560</name>
</gene>
<dbReference type="EMBL" id="QJUI01000005">
    <property type="protein sequence ID" value="TBU81624.1"/>
    <property type="molecule type" value="Genomic_DNA"/>
</dbReference>
<dbReference type="InterPro" id="IPR027417">
    <property type="entry name" value="P-loop_NTPase"/>
</dbReference>
<evidence type="ECO:0000259" key="1">
    <source>
        <dbReference type="Pfam" id="PF13086"/>
    </source>
</evidence>
<dbReference type="AlphaFoldDB" id="A0A4Q9QQ18"/>
<dbReference type="InterPro" id="IPR047187">
    <property type="entry name" value="SF1_C_Upf1"/>
</dbReference>
<dbReference type="RefSeq" id="WP_131179420.1">
    <property type="nucleotide sequence ID" value="NZ_QJUI01000005.1"/>
</dbReference>
<dbReference type="Pfam" id="PF13086">
    <property type="entry name" value="AAA_11"/>
    <property type="match status" value="1"/>
</dbReference>
<dbReference type="Proteomes" id="UP000292302">
    <property type="component" value="Unassembled WGS sequence"/>
</dbReference>
<dbReference type="CDD" id="cd18808">
    <property type="entry name" value="SF1_C_Upf1"/>
    <property type="match status" value="1"/>
</dbReference>
<accession>A0A4Q9QQ18</accession>
<comment type="caution">
    <text evidence="3">The sequence shown here is derived from an EMBL/GenBank/DDBJ whole genome shotgun (WGS) entry which is preliminary data.</text>
</comment>